<dbReference type="EMBL" id="VLKT01000059">
    <property type="protein sequence ID" value="TWI23761.1"/>
    <property type="molecule type" value="Genomic_DNA"/>
</dbReference>
<evidence type="ECO:0000313" key="2">
    <source>
        <dbReference type="EMBL" id="TWI23761.1"/>
    </source>
</evidence>
<dbReference type="AlphaFoldDB" id="A0A562MVY9"/>
<keyword evidence="3" id="KW-1185">Reference proteome</keyword>
<dbReference type="InterPro" id="IPR025668">
    <property type="entry name" value="Tnp_DDE_dom"/>
</dbReference>
<accession>A0A562MVY9</accession>
<gene>
    <name evidence="2" type="ORF">IQ26_06423</name>
</gene>
<organism evidence="2 3">
    <name type="scientific">Mesorhizobium tianshanense</name>
    <dbReference type="NCBI Taxonomy" id="39844"/>
    <lineage>
        <taxon>Bacteria</taxon>
        <taxon>Pseudomonadati</taxon>
        <taxon>Pseudomonadota</taxon>
        <taxon>Alphaproteobacteria</taxon>
        <taxon>Hyphomicrobiales</taxon>
        <taxon>Phyllobacteriaceae</taxon>
        <taxon>Mesorhizobium</taxon>
    </lineage>
</organism>
<sequence>MQTHCISDQLEFEGFDAHKVVAGFDGGAITSDAGALLLRHADGAIGLFDRVAACFIDHRDRCRRRVGRYRNDPNEAEATGQVGLQSNPSLAEQFEIL</sequence>
<comment type="caution">
    <text evidence="2">The sequence shown here is derived from an EMBL/GenBank/DDBJ whole genome shotgun (WGS) entry which is preliminary data.</text>
</comment>
<proteinExistence type="predicted"/>
<name>A0A562MVY9_9HYPH</name>
<feature type="domain" description="Transposase DDE" evidence="1">
    <location>
        <begin position="16"/>
        <end position="63"/>
    </location>
</feature>
<evidence type="ECO:0000259" key="1">
    <source>
        <dbReference type="Pfam" id="PF13701"/>
    </source>
</evidence>
<protein>
    <submittedName>
        <fullName evidence="2">DDE family transposase</fullName>
    </submittedName>
</protein>
<dbReference type="Proteomes" id="UP000317122">
    <property type="component" value="Unassembled WGS sequence"/>
</dbReference>
<evidence type="ECO:0000313" key="3">
    <source>
        <dbReference type="Proteomes" id="UP000317122"/>
    </source>
</evidence>
<dbReference type="Pfam" id="PF13701">
    <property type="entry name" value="DDE_Tnp_1_4"/>
    <property type="match status" value="1"/>
</dbReference>
<reference evidence="2 3" key="1">
    <citation type="journal article" date="2015" name="Stand. Genomic Sci.">
        <title>Genomic Encyclopedia of Bacterial and Archaeal Type Strains, Phase III: the genomes of soil and plant-associated and newly described type strains.</title>
        <authorList>
            <person name="Whitman W.B."/>
            <person name="Woyke T."/>
            <person name="Klenk H.P."/>
            <person name="Zhou Y."/>
            <person name="Lilburn T.G."/>
            <person name="Beck B.J."/>
            <person name="De Vos P."/>
            <person name="Vandamme P."/>
            <person name="Eisen J.A."/>
            <person name="Garrity G."/>
            <person name="Hugenholtz P."/>
            <person name="Kyrpides N.C."/>
        </authorList>
    </citation>
    <scope>NUCLEOTIDE SEQUENCE [LARGE SCALE GENOMIC DNA]</scope>
    <source>
        <strain evidence="2 3">CGMCC 1.2546</strain>
    </source>
</reference>